<dbReference type="InterPro" id="IPR036610">
    <property type="entry name" value="PEBP-like_sf"/>
</dbReference>
<organism evidence="2 3">
    <name type="scientific">Glaciibacter psychrotolerans</name>
    <dbReference type="NCBI Taxonomy" id="670054"/>
    <lineage>
        <taxon>Bacteria</taxon>
        <taxon>Bacillati</taxon>
        <taxon>Actinomycetota</taxon>
        <taxon>Actinomycetes</taxon>
        <taxon>Micrococcales</taxon>
        <taxon>Microbacteriaceae</taxon>
        <taxon>Glaciibacter</taxon>
    </lineage>
</organism>
<comment type="similarity">
    <text evidence="1">Belongs to the UPF0098 family.</text>
</comment>
<dbReference type="InterPro" id="IPR008914">
    <property type="entry name" value="PEBP"/>
</dbReference>
<evidence type="ECO:0000313" key="3">
    <source>
        <dbReference type="Proteomes" id="UP000537260"/>
    </source>
</evidence>
<name>A0A7Z0J7F6_9MICO</name>
<dbReference type="PANTHER" id="PTHR30289:SF1">
    <property type="entry name" value="PEBP (PHOSPHATIDYLETHANOLAMINE-BINDING PROTEIN) FAMILY PROTEIN"/>
    <property type="match status" value="1"/>
</dbReference>
<reference evidence="2 3" key="1">
    <citation type="submission" date="2020-07" db="EMBL/GenBank/DDBJ databases">
        <title>Sequencing the genomes of 1000 actinobacteria strains.</title>
        <authorList>
            <person name="Klenk H.-P."/>
        </authorList>
    </citation>
    <scope>NUCLEOTIDE SEQUENCE [LARGE SCALE GENOMIC DNA]</scope>
    <source>
        <strain evidence="2 3">LI1</strain>
    </source>
</reference>
<dbReference type="EMBL" id="JACCFM010000001">
    <property type="protein sequence ID" value="NYJ20903.1"/>
    <property type="molecule type" value="Genomic_DNA"/>
</dbReference>
<accession>A0A7Z0J7F6</accession>
<dbReference type="AlphaFoldDB" id="A0A7Z0J7F6"/>
<dbReference type="Proteomes" id="UP000537260">
    <property type="component" value="Unassembled WGS sequence"/>
</dbReference>
<protein>
    <recommendedName>
        <fullName evidence="4">YbhB/YbcL family Raf kinase inhibitor-like protein</fullName>
    </recommendedName>
</protein>
<dbReference type="RefSeq" id="WP_179579586.1">
    <property type="nucleotide sequence ID" value="NZ_JACCFM010000001.1"/>
</dbReference>
<dbReference type="Gene3D" id="3.90.280.10">
    <property type="entry name" value="PEBP-like"/>
    <property type="match status" value="1"/>
</dbReference>
<dbReference type="PANTHER" id="PTHR30289">
    <property type="entry name" value="UNCHARACTERIZED PROTEIN YBCL-RELATED"/>
    <property type="match status" value="1"/>
</dbReference>
<gene>
    <name evidence="2" type="ORF">HNR05_002694</name>
</gene>
<sequence>MTDDPLARFKTVPLFTLTSTDFVDGGPLALPQYEAAMGGQDRSPQLSWSGFPNETRSFALTCYDPDAPTGSGFWHWAVFNLPASTTHLDADAGAPDSALMPAGAVTLPNEARLSHYIGSGPPAITGVHRYQYIVHALDLPTLDLDPQSTPGKLGFTLFFHTLARGVLQGTAKQPD</sequence>
<evidence type="ECO:0000313" key="2">
    <source>
        <dbReference type="EMBL" id="NYJ20903.1"/>
    </source>
</evidence>
<dbReference type="CDD" id="cd00865">
    <property type="entry name" value="PEBP_bact_arch"/>
    <property type="match status" value="1"/>
</dbReference>
<evidence type="ECO:0000256" key="1">
    <source>
        <dbReference type="ARBA" id="ARBA00007120"/>
    </source>
</evidence>
<dbReference type="NCBIfam" id="TIGR00481">
    <property type="entry name" value="YbhB/YbcL family Raf kinase inhibitor-like protein"/>
    <property type="match status" value="1"/>
</dbReference>
<proteinExistence type="inferred from homology"/>
<keyword evidence="3" id="KW-1185">Reference proteome</keyword>
<dbReference type="Pfam" id="PF01161">
    <property type="entry name" value="PBP"/>
    <property type="match status" value="1"/>
</dbReference>
<comment type="caution">
    <text evidence="2">The sequence shown here is derived from an EMBL/GenBank/DDBJ whole genome shotgun (WGS) entry which is preliminary data.</text>
</comment>
<evidence type="ECO:0008006" key="4">
    <source>
        <dbReference type="Google" id="ProtNLM"/>
    </source>
</evidence>
<dbReference type="InterPro" id="IPR005247">
    <property type="entry name" value="YbhB_YbcL/LppC-like"/>
</dbReference>
<dbReference type="SUPFAM" id="SSF49777">
    <property type="entry name" value="PEBP-like"/>
    <property type="match status" value="1"/>
</dbReference>